<organism evidence="1 2">
    <name type="scientific">Mycoplasma ovis str. Michigan</name>
    <dbReference type="NCBI Taxonomy" id="1415773"/>
    <lineage>
        <taxon>Bacteria</taxon>
        <taxon>Bacillati</taxon>
        <taxon>Mycoplasmatota</taxon>
        <taxon>Mollicutes</taxon>
        <taxon>Mycoplasmataceae</taxon>
        <taxon>Mycoplasma</taxon>
    </lineage>
</organism>
<gene>
    <name evidence="1" type="ORF">OVS_02260</name>
</gene>
<name>A0ABM5P0K4_9MOLU</name>
<keyword evidence="2" id="KW-1185">Reference proteome</keyword>
<protein>
    <submittedName>
        <fullName evidence="1">Uncharacterized protein</fullName>
    </submittedName>
</protein>
<dbReference type="Proteomes" id="UP000018745">
    <property type="component" value="Chromosome"/>
</dbReference>
<reference evidence="1 2" key="1">
    <citation type="journal article" date="2014" name="Genome Announc.">
        <title>Complete Genome Sequence of Mycoplasma ovis Strain Michigan, a Hemoplasma of Sheep with Two Distinct 16S rRNA Genes.</title>
        <authorList>
            <person name="Deshuillers P.L."/>
            <person name="Santos A.P."/>
            <person name="do Nascimento N.C."/>
            <person name="Hampel J.A."/>
            <person name="Bergin I.L."/>
            <person name="Dyson M.C."/>
            <person name="Messick J.B."/>
        </authorList>
    </citation>
    <scope>NUCLEOTIDE SEQUENCE [LARGE SCALE GENOMIC DNA]</scope>
    <source>
        <strain evidence="1 2">Michigan</strain>
    </source>
</reference>
<sequence length="453" mass="52405">MMWKKLLLEIGAITGFGGGIGGWIGSSNNGLEVNSEDELYYFGESSPDLTKKPKFSNSLESDVGLVSLLNSTVFKSWRFKSEGVSEDLLFVKGWEWAGPHKVINSDSHSQSSRELFGGRRISSSMGWFGPRIASRIAQEIYGKKGRGSNKNLWDLLRDSGKYISKEELKGLSNFWGKRSIELEEDVLSLYQPRSWWIKVMGEDKEKKRVALELDLTGIKDMLNHTEDQLKKQKWSYGEWVNSSWIKTIRLLGNLEEVAFNYLKRMIWPEEAKNQKLKEKDIATVIKRLMSGEKIGFDCSSLQDKELSKYFEECKKKTEGIEVKAVLKSVWSNSGYYVPKQGQGAGWKTQTKASYPDWKKLNNMDDIEKTKVIEEECEQSSWAFWDTSIKIRQELCKRLVIPWFGDIVKDKRLCLVEVKDFNYLLQSQTYFKIFDFPTWHNKNAFWTKCSNYGI</sequence>
<evidence type="ECO:0000313" key="2">
    <source>
        <dbReference type="Proteomes" id="UP000018745"/>
    </source>
</evidence>
<dbReference type="EMBL" id="CP006935">
    <property type="protein sequence ID" value="AHC39947.1"/>
    <property type="molecule type" value="Genomic_DNA"/>
</dbReference>
<proteinExistence type="predicted"/>
<evidence type="ECO:0000313" key="1">
    <source>
        <dbReference type="EMBL" id="AHC39947.1"/>
    </source>
</evidence>
<accession>A0ABM5P0K4</accession>